<name>A0ABU2H370_9ACTN</name>
<sequence length="585" mass="62952">MRAGSTDVTVDGSGRPATVLADLVYDSAEVSPEGRLLGRPGDGQWQPITATELRSEVSSLAKGFIAAGIGVGDRVGLILGNRHEWVLVSFALWTLGAVAVPLDPASATTRVRDVLRHCRPAAVLVEGDEHARIATECRDTIPDLGRVWRLDQDGLTAISRLGTYMESSAVYQRKTQTHSEHPATITYKEHDPGQVRTHGELLAEAGHVASEYLDPLLALDADTPGRGPAAVVHLPLWHPSIQVLLLACVLRQVYTGVVALEPGHPDGGGARTLQHHWQQFRPTLLLGLPAELQEIYRGARERAQRSGAETLHTFEAAAEIAGRFGATDRPGRWLRMRRAMNEWMYAKIREGAGGEVAAALSIGPLPDWLDNFLAGVGISTGQTPQIPGLEVLTAAQETVGGAAAFTPDPDAQPAETPRSGNEGGTWEWADPSVQETPAPRPDTAPPGGPTSTQEANRLLVSLIQAHPLIGHAVILDEGWPVRAVLVTVSVDELEVWRLDQGKPLATSWRALVGDPDLRSQVWSIVNQANGRVAPELALRDVTVLPVTFTVDNGYLDTSGHPDVAAVTRDFVAEISAMYRWHPLSD</sequence>
<dbReference type="SUPFAM" id="SSF56801">
    <property type="entry name" value="Acetyl-CoA synthetase-like"/>
    <property type="match status" value="1"/>
</dbReference>
<dbReference type="PANTHER" id="PTHR43272">
    <property type="entry name" value="LONG-CHAIN-FATTY-ACID--COA LIGASE"/>
    <property type="match status" value="1"/>
</dbReference>
<comment type="caution">
    <text evidence="3">The sequence shown here is derived from an EMBL/GenBank/DDBJ whole genome shotgun (WGS) entry which is preliminary data.</text>
</comment>
<organism evidence="3 4">
    <name type="scientific">Lipingzhangella rawalii</name>
    <dbReference type="NCBI Taxonomy" id="2055835"/>
    <lineage>
        <taxon>Bacteria</taxon>
        <taxon>Bacillati</taxon>
        <taxon>Actinomycetota</taxon>
        <taxon>Actinomycetes</taxon>
        <taxon>Streptosporangiales</taxon>
        <taxon>Nocardiopsidaceae</taxon>
        <taxon>Lipingzhangella</taxon>
    </lineage>
</organism>
<accession>A0ABU2H370</accession>
<evidence type="ECO:0000313" key="4">
    <source>
        <dbReference type="Proteomes" id="UP001250214"/>
    </source>
</evidence>
<dbReference type="InterPro" id="IPR042099">
    <property type="entry name" value="ANL_N_sf"/>
</dbReference>
<reference evidence="4" key="1">
    <citation type="submission" date="2023-07" db="EMBL/GenBank/DDBJ databases">
        <title>Novel species in the genus Lipingzhangella isolated from Sambhar Salt Lake.</title>
        <authorList>
            <person name="Jiya N."/>
            <person name="Kajale S."/>
            <person name="Sharma A."/>
        </authorList>
    </citation>
    <scope>NUCLEOTIDE SEQUENCE [LARGE SCALE GENOMIC DNA]</scope>
    <source>
        <strain evidence="4">LS1_29</strain>
    </source>
</reference>
<dbReference type="Proteomes" id="UP001250214">
    <property type="component" value="Unassembled WGS sequence"/>
</dbReference>
<feature type="region of interest" description="Disordered" evidence="1">
    <location>
        <begin position="403"/>
        <end position="453"/>
    </location>
</feature>
<feature type="compositionally biased region" description="Pro residues" evidence="1">
    <location>
        <begin position="438"/>
        <end position="448"/>
    </location>
</feature>
<dbReference type="RefSeq" id="WP_310910783.1">
    <property type="nucleotide sequence ID" value="NZ_JAVLVT010000001.1"/>
</dbReference>
<evidence type="ECO:0000256" key="1">
    <source>
        <dbReference type="SAM" id="MobiDB-lite"/>
    </source>
</evidence>
<proteinExistence type="predicted"/>
<protein>
    <submittedName>
        <fullName evidence="3">AMP-binding protein</fullName>
    </submittedName>
</protein>
<dbReference type="EMBL" id="JAVLVT010000001">
    <property type="protein sequence ID" value="MDS1269295.1"/>
    <property type="molecule type" value="Genomic_DNA"/>
</dbReference>
<dbReference type="Gene3D" id="3.40.50.12780">
    <property type="entry name" value="N-terminal domain of ligase-like"/>
    <property type="match status" value="1"/>
</dbReference>
<feature type="domain" description="AMP-dependent synthetase/ligase" evidence="2">
    <location>
        <begin position="43"/>
        <end position="303"/>
    </location>
</feature>
<gene>
    <name evidence="3" type="ORF">RIF23_03175</name>
</gene>
<evidence type="ECO:0000313" key="3">
    <source>
        <dbReference type="EMBL" id="MDS1269295.1"/>
    </source>
</evidence>
<dbReference type="InterPro" id="IPR000873">
    <property type="entry name" value="AMP-dep_synth/lig_dom"/>
</dbReference>
<keyword evidence="4" id="KW-1185">Reference proteome</keyword>
<evidence type="ECO:0000259" key="2">
    <source>
        <dbReference type="Pfam" id="PF00501"/>
    </source>
</evidence>
<dbReference type="PANTHER" id="PTHR43272:SF52">
    <property type="entry name" value="AMP-DEPENDENT SYNTHETASE_LIGASE DOMAIN-CONTAINING PROTEIN"/>
    <property type="match status" value="1"/>
</dbReference>
<dbReference type="Pfam" id="PF00501">
    <property type="entry name" value="AMP-binding"/>
    <property type="match status" value="1"/>
</dbReference>